<accession>A0A3B4E6H7</accession>
<reference evidence="4" key="2">
    <citation type="submission" date="2025-08" db="UniProtKB">
        <authorList>
            <consortium name="Ensembl"/>
        </authorList>
    </citation>
    <scope>IDENTIFICATION</scope>
</reference>
<dbReference type="Ensembl" id="ENSPNAT00000019386.2">
    <property type="protein sequence ID" value="ENSPNAP00000030839.2"/>
    <property type="gene ID" value="ENSPNAG00000017811.2"/>
</dbReference>
<reference evidence="4" key="3">
    <citation type="submission" date="2025-09" db="UniProtKB">
        <authorList>
            <consortium name="Ensembl"/>
        </authorList>
    </citation>
    <scope>IDENTIFICATION</scope>
</reference>
<keyword evidence="3" id="KW-0812">Transmembrane</keyword>
<evidence type="ECO:0000256" key="3">
    <source>
        <dbReference type="SAM" id="Phobius"/>
    </source>
</evidence>
<organism evidence="4 5">
    <name type="scientific">Pygocentrus nattereri</name>
    <name type="common">Red-bellied piranha</name>
    <dbReference type="NCBI Taxonomy" id="42514"/>
    <lineage>
        <taxon>Eukaryota</taxon>
        <taxon>Metazoa</taxon>
        <taxon>Chordata</taxon>
        <taxon>Craniata</taxon>
        <taxon>Vertebrata</taxon>
        <taxon>Euteleostomi</taxon>
        <taxon>Actinopterygii</taxon>
        <taxon>Neopterygii</taxon>
        <taxon>Teleostei</taxon>
        <taxon>Ostariophysi</taxon>
        <taxon>Characiformes</taxon>
        <taxon>Characoidei</taxon>
        <taxon>Pygocentrus</taxon>
    </lineage>
</organism>
<proteinExistence type="predicted"/>
<feature type="transmembrane region" description="Helical" evidence="3">
    <location>
        <begin position="94"/>
        <end position="116"/>
    </location>
</feature>
<sequence length="160" mass="18124">MVKSSPSPSPAFLHISDKDLTEIELHSVDSISDLHRTHIEQHSKGVRPPRPQPPSTNGNLQMLERPVVFQTGHQRRKSHLNQLSSVCALSRRRYSLVCAAVILILLTLILIFCFLVQQSRALTSLSEVVRHRQETADELLLLLQELQALRRNMSATRNAH</sequence>
<dbReference type="RefSeq" id="XP_037391504.1">
    <property type="nucleotide sequence ID" value="XM_037535607.1"/>
</dbReference>
<evidence type="ECO:0000313" key="4">
    <source>
        <dbReference type="Ensembl" id="ENSPNAP00000030839.2"/>
    </source>
</evidence>
<protein>
    <submittedName>
        <fullName evidence="4">Uncharacterized protein</fullName>
    </submittedName>
</protein>
<evidence type="ECO:0000256" key="1">
    <source>
        <dbReference type="SAM" id="Coils"/>
    </source>
</evidence>
<dbReference type="OMA" id="SHKMRPP"/>
<dbReference type="GeneTree" id="ENSGT00390000011947"/>
<dbReference type="Proteomes" id="UP001501920">
    <property type="component" value="Chromosome 28"/>
</dbReference>
<feature type="region of interest" description="Disordered" evidence="2">
    <location>
        <begin position="40"/>
        <end position="61"/>
    </location>
</feature>
<reference evidence="4 5" key="1">
    <citation type="submission" date="2020-10" db="EMBL/GenBank/DDBJ databases">
        <title>Pygocentrus nattereri (red-bellied piranha) genome, fPygNat1, primary haplotype.</title>
        <authorList>
            <person name="Myers G."/>
            <person name="Meyer A."/>
            <person name="Karagic N."/>
            <person name="Pippel M."/>
            <person name="Winkler S."/>
            <person name="Tracey A."/>
            <person name="Wood J."/>
            <person name="Formenti G."/>
            <person name="Howe K."/>
            <person name="Fedrigo O."/>
            <person name="Jarvis E.D."/>
        </authorList>
    </citation>
    <scope>NUCLEOTIDE SEQUENCE [LARGE SCALE GENOMIC DNA]</scope>
</reference>
<evidence type="ECO:0000313" key="5">
    <source>
        <dbReference type="Proteomes" id="UP001501920"/>
    </source>
</evidence>
<dbReference type="AlphaFoldDB" id="A0A3B4E6H7"/>
<keyword evidence="3" id="KW-1133">Transmembrane helix</keyword>
<keyword evidence="3" id="KW-0472">Membrane</keyword>
<name>A0A3B4E6H7_PYGNA</name>
<evidence type="ECO:0000256" key="2">
    <source>
        <dbReference type="SAM" id="MobiDB-lite"/>
    </source>
</evidence>
<feature type="coiled-coil region" evidence="1">
    <location>
        <begin position="132"/>
        <end position="159"/>
    </location>
</feature>
<dbReference type="GeneID" id="119262637"/>
<keyword evidence="5" id="KW-1185">Reference proteome</keyword>
<keyword evidence="1" id="KW-0175">Coiled coil</keyword>